<comment type="caution">
    <text evidence="11">The sequence shown here is derived from an EMBL/GenBank/DDBJ whole genome shotgun (WGS) entry which is preliminary data.</text>
</comment>
<feature type="transmembrane region" description="Helical" evidence="9">
    <location>
        <begin position="145"/>
        <end position="165"/>
    </location>
</feature>
<dbReference type="Pfam" id="PF04290">
    <property type="entry name" value="DctQ"/>
    <property type="match status" value="1"/>
</dbReference>
<evidence type="ECO:0000313" key="11">
    <source>
        <dbReference type="EMBL" id="MDH4572958.1"/>
    </source>
</evidence>
<keyword evidence="2 9" id="KW-0813">Transport</keyword>
<sequence>MTERAQHEPRAGTEARRSRRPRLLTLLNRGLAELCGWLLIVVVLFMVVDLVARGFSRPLYGVSELAMFTMIAIVYLGLSHAEEQDAHIRVEWLPERLQGIAGRCLNGFVTLVSLATIVIVGWAVWHNAIGAFDSRQAIAGPRPILVYPIKFVMFAALVLYGLQLCRSLSRQFRRAAHDE</sequence>
<accession>A0ABT6I5K2</accession>
<dbReference type="EMBL" id="PGFS01000001">
    <property type="protein sequence ID" value="MDH4572958.1"/>
    <property type="molecule type" value="Genomic_DNA"/>
</dbReference>
<evidence type="ECO:0000256" key="7">
    <source>
        <dbReference type="ARBA" id="ARBA00023136"/>
    </source>
</evidence>
<dbReference type="PANTHER" id="PTHR35011">
    <property type="entry name" value="2,3-DIKETO-L-GULONATE TRAP TRANSPORTER SMALL PERMEASE PROTEIN YIAM"/>
    <property type="match status" value="1"/>
</dbReference>
<reference evidence="11" key="1">
    <citation type="journal article" date="2015" name="Antonie Van Leeuwenhoek">
        <title>Comparative 16S rRNA signatures and multilocus sequence analysis for the genus Salinicola and description of Salinicola acroporae sp. nov., isolated from coral Acropora digitifera.</title>
        <authorList>
            <person name="Lepcha R.T."/>
            <person name="Poddar A."/>
            <person name="Schumann P."/>
            <person name="Das S.K."/>
        </authorList>
    </citation>
    <scope>NUCLEOTIDE SEQUENCE</scope>
    <source>
        <strain evidence="11">S4-41</strain>
    </source>
</reference>
<dbReference type="PANTHER" id="PTHR35011:SF10">
    <property type="entry name" value="TRAP TRANSPORTER SMALL PERMEASE PROTEIN"/>
    <property type="match status" value="1"/>
</dbReference>
<dbReference type="InterPro" id="IPR007387">
    <property type="entry name" value="TRAP_DctQ"/>
</dbReference>
<organism evidence="11 12">
    <name type="scientific">Salinicola acroporae</name>
    <dbReference type="NCBI Taxonomy" id="1541440"/>
    <lineage>
        <taxon>Bacteria</taxon>
        <taxon>Pseudomonadati</taxon>
        <taxon>Pseudomonadota</taxon>
        <taxon>Gammaproteobacteria</taxon>
        <taxon>Oceanospirillales</taxon>
        <taxon>Halomonadaceae</taxon>
        <taxon>Salinicola</taxon>
    </lineage>
</organism>
<comment type="subcellular location">
    <subcellularLocation>
        <location evidence="1 9">Cell inner membrane</location>
        <topology evidence="1 9">Multi-pass membrane protein</topology>
    </subcellularLocation>
</comment>
<evidence type="ECO:0000256" key="2">
    <source>
        <dbReference type="ARBA" id="ARBA00022448"/>
    </source>
</evidence>
<feature type="transmembrane region" description="Helical" evidence="9">
    <location>
        <begin position="100"/>
        <end position="125"/>
    </location>
</feature>
<feature type="domain" description="Tripartite ATP-independent periplasmic transporters DctQ component" evidence="10">
    <location>
        <begin position="43"/>
        <end position="173"/>
    </location>
</feature>
<keyword evidence="7 9" id="KW-0472">Membrane</keyword>
<feature type="transmembrane region" description="Helical" evidence="9">
    <location>
        <begin position="59"/>
        <end position="79"/>
    </location>
</feature>
<evidence type="ECO:0000313" key="12">
    <source>
        <dbReference type="Proteomes" id="UP001162135"/>
    </source>
</evidence>
<keyword evidence="3" id="KW-1003">Cell membrane</keyword>
<keyword evidence="6 9" id="KW-1133">Transmembrane helix</keyword>
<evidence type="ECO:0000256" key="9">
    <source>
        <dbReference type="RuleBase" id="RU369079"/>
    </source>
</evidence>
<keyword evidence="12" id="KW-1185">Reference proteome</keyword>
<comment type="similarity">
    <text evidence="8 9">Belongs to the TRAP transporter small permease family.</text>
</comment>
<evidence type="ECO:0000259" key="10">
    <source>
        <dbReference type="Pfam" id="PF04290"/>
    </source>
</evidence>
<evidence type="ECO:0000256" key="4">
    <source>
        <dbReference type="ARBA" id="ARBA00022519"/>
    </source>
</evidence>
<protein>
    <recommendedName>
        <fullName evidence="9">TRAP transporter small permease protein</fullName>
    </recommendedName>
</protein>
<evidence type="ECO:0000256" key="6">
    <source>
        <dbReference type="ARBA" id="ARBA00022989"/>
    </source>
</evidence>
<reference evidence="11" key="2">
    <citation type="submission" date="2017-11" db="EMBL/GenBank/DDBJ databases">
        <authorList>
            <person name="Das S.K."/>
        </authorList>
    </citation>
    <scope>NUCLEOTIDE SEQUENCE</scope>
    <source>
        <strain evidence="11">S4-41</strain>
    </source>
</reference>
<evidence type="ECO:0000256" key="1">
    <source>
        <dbReference type="ARBA" id="ARBA00004429"/>
    </source>
</evidence>
<keyword evidence="4 9" id="KW-0997">Cell inner membrane</keyword>
<proteinExistence type="inferred from homology"/>
<comment type="function">
    <text evidence="9">Part of the tripartite ATP-independent periplasmic (TRAP) transport system.</text>
</comment>
<gene>
    <name evidence="11" type="ORF">CUR86_11165</name>
</gene>
<dbReference type="InterPro" id="IPR055348">
    <property type="entry name" value="DctQ"/>
</dbReference>
<name>A0ABT6I5K2_9GAMM</name>
<comment type="subunit">
    <text evidence="9">The complex comprises the extracytoplasmic solute receptor protein and the two transmembrane proteins.</text>
</comment>
<evidence type="ECO:0000256" key="3">
    <source>
        <dbReference type="ARBA" id="ARBA00022475"/>
    </source>
</evidence>
<evidence type="ECO:0000256" key="5">
    <source>
        <dbReference type="ARBA" id="ARBA00022692"/>
    </source>
</evidence>
<evidence type="ECO:0000256" key="8">
    <source>
        <dbReference type="ARBA" id="ARBA00038436"/>
    </source>
</evidence>
<feature type="transmembrane region" description="Helical" evidence="9">
    <location>
        <begin position="26"/>
        <end position="47"/>
    </location>
</feature>
<dbReference type="Proteomes" id="UP001162135">
    <property type="component" value="Unassembled WGS sequence"/>
</dbReference>
<keyword evidence="5 9" id="KW-0812">Transmembrane</keyword>